<dbReference type="GO" id="GO:0015031">
    <property type="term" value="P:protein transport"/>
    <property type="evidence" value="ECO:0007669"/>
    <property type="project" value="UniProtKB-KW"/>
</dbReference>
<dbReference type="KEGG" id="xbc:ELE36_17530"/>
<keyword evidence="8 10" id="KW-1133">Transmembrane helix</keyword>
<dbReference type="PROSITE" id="PS52015">
    <property type="entry name" value="TONB_CTD"/>
    <property type="match status" value="1"/>
</dbReference>
<evidence type="ECO:0000256" key="7">
    <source>
        <dbReference type="ARBA" id="ARBA00022927"/>
    </source>
</evidence>
<dbReference type="SUPFAM" id="SSF74653">
    <property type="entry name" value="TolA/TonB C-terminal domain"/>
    <property type="match status" value="1"/>
</dbReference>
<keyword evidence="9 10" id="KW-0472">Membrane</keyword>
<comment type="subcellular location">
    <subcellularLocation>
        <location evidence="1">Cell inner membrane</location>
        <topology evidence="1">Single-pass membrane protein</topology>
        <orientation evidence="1">Periplasmic side</orientation>
    </subcellularLocation>
</comment>
<dbReference type="GO" id="GO:0031992">
    <property type="term" value="F:energy transducer activity"/>
    <property type="evidence" value="ECO:0007669"/>
    <property type="project" value="TreeGrafter"/>
</dbReference>
<dbReference type="EMBL" id="CP035704">
    <property type="protein sequence ID" value="QBB72019.1"/>
    <property type="molecule type" value="Genomic_DNA"/>
</dbReference>
<evidence type="ECO:0000256" key="9">
    <source>
        <dbReference type="ARBA" id="ARBA00023136"/>
    </source>
</evidence>
<evidence type="ECO:0000256" key="4">
    <source>
        <dbReference type="ARBA" id="ARBA00022475"/>
    </source>
</evidence>
<dbReference type="PANTHER" id="PTHR33446">
    <property type="entry name" value="PROTEIN TONB-RELATED"/>
    <property type="match status" value="1"/>
</dbReference>
<keyword evidence="6 10" id="KW-0812">Transmembrane</keyword>
<dbReference type="NCBIfam" id="TIGR01352">
    <property type="entry name" value="tonB_Cterm"/>
    <property type="match status" value="1"/>
</dbReference>
<feature type="domain" description="TonB C-terminal" evidence="11">
    <location>
        <begin position="123"/>
        <end position="215"/>
    </location>
</feature>
<evidence type="ECO:0000313" key="12">
    <source>
        <dbReference type="EMBL" id="QBB72019.1"/>
    </source>
</evidence>
<protein>
    <submittedName>
        <fullName evidence="12">Energy transducer TonB</fullName>
    </submittedName>
</protein>
<evidence type="ECO:0000256" key="1">
    <source>
        <dbReference type="ARBA" id="ARBA00004383"/>
    </source>
</evidence>
<dbReference type="OrthoDB" id="9792439at2"/>
<comment type="similarity">
    <text evidence="2">Belongs to the TonB family.</text>
</comment>
<evidence type="ECO:0000256" key="3">
    <source>
        <dbReference type="ARBA" id="ARBA00022448"/>
    </source>
</evidence>
<accession>A0A411HNF7</accession>
<keyword evidence="13" id="KW-1185">Reference proteome</keyword>
<sequence>MHTHVATLPYLPAVQWRRVSATAATIAVHLLAGVLLLAPLAPPLRQPTVAPDTVVVNMVEAQPKKEIPPPLDVPVIKHVQPIHPPQPILPTPTVVDNPEPTIMSIPAVPGIPTGPAELPASSGKTESAGYRGSTRVTYPREALRAREQGKVILHVMVDAEGLPQTIEIAKSSGSPRLDRAAREAVLHWHFVAAIENGKTIASWVQVPIAFNLSDQ</sequence>
<reference evidence="12 13" key="1">
    <citation type="submission" date="2019-01" db="EMBL/GenBank/DDBJ databases">
        <title>Pseudolysobacter antarctica gen. nov., sp. nov., isolated from Fildes Peninsula, Antarctica.</title>
        <authorList>
            <person name="Wei Z."/>
            <person name="Peng F."/>
        </authorList>
    </citation>
    <scope>NUCLEOTIDE SEQUENCE [LARGE SCALE GENOMIC DNA]</scope>
    <source>
        <strain evidence="12 13">AQ6-296</strain>
    </source>
</reference>
<proteinExistence type="inferred from homology"/>
<dbReference type="Gene3D" id="3.30.1150.10">
    <property type="match status" value="1"/>
</dbReference>
<dbReference type="PANTHER" id="PTHR33446:SF2">
    <property type="entry name" value="PROTEIN TONB"/>
    <property type="match status" value="1"/>
</dbReference>
<evidence type="ECO:0000256" key="10">
    <source>
        <dbReference type="SAM" id="Phobius"/>
    </source>
</evidence>
<organism evidence="12 13">
    <name type="scientific">Pseudolysobacter antarcticus</name>
    <dbReference type="NCBI Taxonomy" id="2511995"/>
    <lineage>
        <taxon>Bacteria</taxon>
        <taxon>Pseudomonadati</taxon>
        <taxon>Pseudomonadota</taxon>
        <taxon>Gammaproteobacteria</taxon>
        <taxon>Lysobacterales</taxon>
        <taxon>Rhodanobacteraceae</taxon>
        <taxon>Pseudolysobacter</taxon>
    </lineage>
</organism>
<dbReference type="AlphaFoldDB" id="A0A411HNF7"/>
<keyword evidence="3" id="KW-0813">Transport</keyword>
<evidence type="ECO:0000256" key="8">
    <source>
        <dbReference type="ARBA" id="ARBA00022989"/>
    </source>
</evidence>
<dbReference type="InterPro" id="IPR037682">
    <property type="entry name" value="TonB_C"/>
</dbReference>
<name>A0A411HNF7_9GAMM</name>
<dbReference type="GO" id="GO:0055085">
    <property type="term" value="P:transmembrane transport"/>
    <property type="evidence" value="ECO:0007669"/>
    <property type="project" value="InterPro"/>
</dbReference>
<gene>
    <name evidence="12" type="ORF">ELE36_17530</name>
</gene>
<evidence type="ECO:0000256" key="6">
    <source>
        <dbReference type="ARBA" id="ARBA00022692"/>
    </source>
</evidence>
<evidence type="ECO:0000256" key="5">
    <source>
        <dbReference type="ARBA" id="ARBA00022519"/>
    </source>
</evidence>
<feature type="transmembrane region" description="Helical" evidence="10">
    <location>
        <begin position="20"/>
        <end position="38"/>
    </location>
</feature>
<dbReference type="InterPro" id="IPR051045">
    <property type="entry name" value="TonB-dependent_transducer"/>
</dbReference>
<dbReference type="GO" id="GO:0098797">
    <property type="term" value="C:plasma membrane protein complex"/>
    <property type="evidence" value="ECO:0007669"/>
    <property type="project" value="TreeGrafter"/>
</dbReference>
<keyword evidence="5" id="KW-0997">Cell inner membrane</keyword>
<keyword evidence="4" id="KW-1003">Cell membrane</keyword>
<dbReference type="Proteomes" id="UP000291562">
    <property type="component" value="Chromosome"/>
</dbReference>
<dbReference type="Pfam" id="PF03544">
    <property type="entry name" value="TonB_C"/>
    <property type="match status" value="1"/>
</dbReference>
<evidence type="ECO:0000259" key="11">
    <source>
        <dbReference type="PROSITE" id="PS52015"/>
    </source>
</evidence>
<evidence type="ECO:0000256" key="2">
    <source>
        <dbReference type="ARBA" id="ARBA00006555"/>
    </source>
</evidence>
<dbReference type="RefSeq" id="WP_129835591.1">
    <property type="nucleotide sequence ID" value="NZ_CP035704.1"/>
</dbReference>
<keyword evidence="7" id="KW-0653">Protein transport</keyword>
<dbReference type="InterPro" id="IPR006260">
    <property type="entry name" value="TonB/TolA_C"/>
</dbReference>
<evidence type="ECO:0000313" key="13">
    <source>
        <dbReference type="Proteomes" id="UP000291562"/>
    </source>
</evidence>